<dbReference type="GO" id="GO:0035539">
    <property type="term" value="F:8-oxo-7,8-dihydrodeoxyguanosine triphosphate pyrophosphatase activity"/>
    <property type="evidence" value="ECO:0000318"/>
    <property type="project" value="GO_Central"/>
</dbReference>
<dbReference type="GeneID" id="5979780"/>
<dbReference type="PROSITE" id="PS00893">
    <property type="entry name" value="NUDIX_BOX"/>
    <property type="match status" value="1"/>
</dbReference>
<dbReference type="PANTHER" id="PTHR16099">
    <property type="entry name" value="8-OXO-DGTP DIPHOSPHATES NUDT15"/>
    <property type="match status" value="1"/>
</dbReference>
<organism evidence="4 5">
    <name type="scientific">Phaeosphaeria nodorum (strain SN15 / ATCC MYA-4574 / FGSC 10173)</name>
    <name type="common">Glume blotch fungus</name>
    <name type="synonym">Parastagonospora nodorum</name>
    <dbReference type="NCBI Taxonomy" id="321614"/>
    <lineage>
        <taxon>Eukaryota</taxon>
        <taxon>Fungi</taxon>
        <taxon>Dikarya</taxon>
        <taxon>Ascomycota</taxon>
        <taxon>Pezizomycotina</taxon>
        <taxon>Dothideomycetes</taxon>
        <taxon>Pleosporomycetidae</taxon>
        <taxon>Pleosporales</taxon>
        <taxon>Pleosporineae</taxon>
        <taxon>Phaeosphaeriaceae</taxon>
        <taxon>Parastagonospora</taxon>
    </lineage>
</organism>
<dbReference type="FunFam" id="3.90.79.10:FF:000060">
    <property type="entry name" value="Nudix hydrolase 1"/>
    <property type="match status" value="1"/>
</dbReference>
<dbReference type="AlphaFoldDB" id="Q0U6G6"/>
<dbReference type="Pfam" id="PF00293">
    <property type="entry name" value="NUDIX"/>
    <property type="match status" value="1"/>
</dbReference>
<evidence type="ECO:0000256" key="1">
    <source>
        <dbReference type="ARBA" id="ARBA00022801"/>
    </source>
</evidence>
<dbReference type="GO" id="GO:0005829">
    <property type="term" value="C:cytosol"/>
    <property type="evidence" value="ECO:0000318"/>
    <property type="project" value="GO_Central"/>
</dbReference>
<dbReference type="InterPro" id="IPR020476">
    <property type="entry name" value="Nudix_hydrolase"/>
</dbReference>
<comment type="similarity">
    <text evidence="2">Belongs to the Nudix hydrolase family.</text>
</comment>
<dbReference type="KEGG" id="pno:SNOG_12648"/>
<dbReference type="PROSITE" id="PS51462">
    <property type="entry name" value="NUDIX"/>
    <property type="match status" value="1"/>
</dbReference>
<evidence type="ECO:0000313" key="5">
    <source>
        <dbReference type="Proteomes" id="UP000001055"/>
    </source>
</evidence>
<dbReference type="InterPro" id="IPR015797">
    <property type="entry name" value="NUDIX_hydrolase-like_dom_sf"/>
</dbReference>
<dbReference type="PRINTS" id="PR00502">
    <property type="entry name" value="NUDIXFAMILY"/>
</dbReference>
<dbReference type="GO" id="GO:0006203">
    <property type="term" value="P:dGTP catabolic process"/>
    <property type="evidence" value="ECO:0000318"/>
    <property type="project" value="GO_Central"/>
</dbReference>
<dbReference type="InParanoid" id="Q0U6G6"/>
<reference evidence="5" key="1">
    <citation type="journal article" date="2007" name="Plant Cell">
        <title>Dothideomycete-plant interactions illuminated by genome sequencing and EST analysis of the wheat pathogen Stagonospora nodorum.</title>
        <authorList>
            <person name="Hane J.K."/>
            <person name="Lowe R.G."/>
            <person name="Solomon P.S."/>
            <person name="Tan K.C."/>
            <person name="Schoch C.L."/>
            <person name="Spatafora J.W."/>
            <person name="Crous P.W."/>
            <person name="Kodira C."/>
            <person name="Birren B.W."/>
            <person name="Galagan J.E."/>
            <person name="Torriani S.F."/>
            <person name="McDonald B.A."/>
            <person name="Oliver R.P."/>
        </authorList>
    </citation>
    <scope>NUCLEOTIDE SEQUENCE [LARGE SCALE GENOMIC DNA]</scope>
    <source>
        <strain evidence="5">SN15 / ATCC MYA-4574 / FGSC 10173</strain>
    </source>
</reference>
<protein>
    <recommendedName>
        <fullName evidence="3">Nudix hydrolase domain-containing protein</fullName>
    </recommendedName>
</protein>
<dbReference type="HOGENOM" id="CLU_037162_9_0_1"/>
<evidence type="ECO:0000313" key="4">
    <source>
        <dbReference type="EMBL" id="EAT79946.2"/>
    </source>
</evidence>
<dbReference type="InterPro" id="IPR020084">
    <property type="entry name" value="NUDIX_hydrolase_CS"/>
</dbReference>
<proteinExistence type="inferred from homology"/>
<gene>
    <name evidence="4" type="ORF">SNOG_12648</name>
</gene>
<dbReference type="RefSeq" id="XP_001802869.1">
    <property type="nucleotide sequence ID" value="XM_001802817.1"/>
</dbReference>
<dbReference type="PANTHER" id="PTHR16099:SF5">
    <property type="entry name" value="NUCLEOTIDE TRIPHOSPHATE DIPHOSPHATASE NUDT15"/>
    <property type="match status" value="1"/>
</dbReference>
<feature type="domain" description="Nudix hydrolase" evidence="3">
    <location>
        <begin position="4"/>
        <end position="142"/>
    </location>
</feature>
<sequence length="187" mass="20861">MPDPPRPLVGVGVIIHDHAGNIIMGERAGSHGAGTYQLPGGHLEHGESFATTAAREVLEETGLTIGNIKFLTATNDVFDEGKHYVTVFVTGEILGEERVPKPMEPHKCAKWEWVPWSQMWEWAGEQAEAKETGRKLFLPLVNLWKEYPEMKDALVGRFKKDGILERCSYGITTLNRDTLLSKVSIVH</sequence>
<name>Q0U6G6_PHANO</name>
<dbReference type="STRING" id="321614.Q0U6G6"/>
<dbReference type="EMBL" id="CH445347">
    <property type="protein sequence ID" value="EAT79946.2"/>
    <property type="molecule type" value="Genomic_DNA"/>
</dbReference>
<evidence type="ECO:0000256" key="2">
    <source>
        <dbReference type="RuleBase" id="RU003476"/>
    </source>
</evidence>
<dbReference type="VEuPathDB" id="FungiDB:JI435_126480"/>
<evidence type="ECO:0000259" key="3">
    <source>
        <dbReference type="PROSITE" id="PS51462"/>
    </source>
</evidence>
<dbReference type="eggNOG" id="ENOG502S3YT">
    <property type="taxonomic scope" value="Eukaryota"/>
</dbReference>
<dbReference type="InterPro" id="IPR000086">
    <property type="entry name" value="NUDIX_hydrolase_dom"/>
</dbReference>
<dbReference type="Gene3D" id="3.90.79.10">
    <property type="entry name" value="Nucleoside Triphosphate Pyrophosphohydrolase"/>
    <property type="match status" value="1"/>
</dbReference>
<accession>Q0U6G6</accession>
<dbReference type="Proteomes" id="UP000001055">
    <property type="component" value="Unassembled WGS sequence"/>
</dbReference>
<dbReference type="CDD" id="cd04678">
    <property type="entry name" value="NUDIX_MTH2_Nudt15"/>
    <property type="match status" value="1"/>
</dbReference>
<keyword evidence="1 2" id="KW-0378">Hydrolase</keyword>
<dbReference type="SUPFAM" id="SSF55811">
    <property type="entry name" value="Nudix"/>
    <property type="match status" value="1"/>
</dbReference>